<evidence type="ECO:0000256" key="1">
    <source>
        <dbReference type="ARBA" id="ARBA00022741"/>
    </source>
</evidence>
<dbReference type="Proteomes" id="UP000337189">
    <property type="component" value="Unassembled WGS sequence"/>
</dbReference>
<dbReference type="InterPro" id="IPR056098">
    <property type="entry name" value="Acb2/Tad1_hairpin"/>
</dbReference>
<dbReference type="RefSeq" id="WP_150690299.1">
    <property type="nucleotide sequence ID" value="NZ_CABPSJ010000002.1"/>
</dbReference>
<keyword evidence="1" id="KW-0547">Nucleotide-binding</keyword>
<protein>
    <recommendedName>
        <fullName evidence="2">Acb2/Tad1 hairpin domain-containing protein</fullName>
    </recommendedName>
</protein>
<proteinExistence type="predicted"/>
<sequence length="98" mass="10988">MENQHKRIAGYRDLTEDEISLMNEVKTKAVEVGALVETLRGRLPAFKIDGEPVQVGDQTLVAVSDEAYETDRWLTIGQDHLQQGFMALTRAVARPTTF</sequence>
<gene>
    <name evidence="3" type="ORF">PCO31110_01989</name>
</gene>
<dbReference type="EMBL" id="CABPSJ010000002">
    <property type="protein sequence ID" value="VVD97993.1"/>
    <property type="molecule type" value="Genomic_DNA"/>
</dbReference>
<organism evidence="3 4">
    <name type="scientific">Pandoraea communis</name>
    <dbReference type="NCBI Taxonomy" id="2508297"/>
    <lineage>
        <taxon>Bacteria</taxon>
        <taxon>Pseudomonadati</taxon>
        <taxon>Pseudomonadota</taxon>
        <taxon>Betaproteobacteria</taxon>
        <taxon>Burkholderiales</taxon>
        <taxon>Burkholderiaceae</taxon>
        <taxon>Pandoraea</taxon>
    </lineage>
</organism>
<dbReference type="AlphaFoldDB" id="A0A5E4UE63"/>
<dbReference type="OrthoDB" id="7360772at2"/>
<name>A0A5E4UE63_9BURK</name>
<dbReference type="Pfam" id="PF24729">
    <property type="entry name" value="Acb2_Tad1_hairpin"/>
    <property type="match status" value="1"/>
</dbReference>
<reference evidence="3 4" key="1">
    <citation type="submission" date="2019-08" db="EMBL/GenBank/DDBJ databases">
        <authorList>
            <person name="Peeters C."/>
        </authorList>
    </citation>
    <scope>NUCLEOTIDE SEQUENCE [LARGE SCALE GENOMIC DNA]</scope>
    <source>
        <strain evidence="3 4">LMG 31110</strain>
    </source>
</reference>
<evidence type="ECO:0000313" key="4">
    <source>
        <dbReference type="Proteomes" id="UP000337189"/>
    </source>
</evidence>
<dbReference type="GO" id="GO:0000166">
    <property type="term" value="F:nucleotide binding"/>
    <property type="evidence" value="ECO:0007669"/>
    <property type="project" value="UniProtKB-KW"/>
</dbReference>
<feature type="domain" description="Acb2/Tad1 hairpin" evidence="2">
    <location>
        <begin position="9"/>
        <end position="93"/>
    </location>
</feature>
<evidence type="ECO:0000313" key="3">
    <source>
        <dbReference type="EMBL" id="VVD97993.1"/>
    </source>
</evidence>
<evidence type="ECO:0000259" key="2">
    <source>
        <dbReference type="Pfam" id="PF24729"/>
    </source>
</evidence>
<accession>A0A5E4UE63</accession>